<dbReference type="SUPFAM" id="SSF54427">
    <property type="entry name" value="NTF2-like"/>
    <property type="match status" value="1"/>
</dbReference>
<dbReference type="AlphaFoldDB" id="A0A7S8FF01"/>
<evidence type="ECO:0000313" key="2">
    <source>
        <dbReference type="EMBL" id="QPD04582.1"/>
    </source>
</evidence>
<accession>A0A7S8FF01</accession>
<evidence type="ECO:0000313" key="3">
    <source>
        <dbReference type="Proteomes" id="UP000593737"/>
    </source>
</evidence>
<protein>
    <recommendedName>
        <fullName evidence="4">SnoaL-like domain-containing protein</fullName>
    </recommendedName>
</protein>
<dbReference type="EMBL" id="CP047423">
    <property type="protein sequence ID" value="QPD04582.1"/>
    <property type="molecule type" value="Genomic_DNA"/>
</dbReference>
<name>A0A7S8FF01_9BACT</name>
<evidence type="ECO:0008006" key="4">
    <source>
        <dbReference type="Google" id="ProtNLM"/>
    </source>
</evidence>
<sequence>MSASGPEEICRLFQQHMATGDLEATLTLYDPDAAFLNRAGREGVDSMYHALSLPPKGRDEVDGSRSQQVRKISRVPKQ</sequence>
<organism evidence="2 3">
    <name type="scientific">Candidatus Nitrospira kreftii</name>
    <dbReference type="NCBI Taxonomy" id="2652173"/>
    <lineage>
        <taxon>Bacteria</taxon>
        <taxon>Pseudomonadati</taxon>
        <taxon>Nitrospirota</taxon>
        <taxon>Nitrospiria</taxon>
        <taxon>Nitrospirales</taxon>
        <taxon>Nitrospiraceae</taxon>
        <taxon>Nitrospira</taxon>
    </lineage>
</organism>
<proteinExistence type="predicted"/>
<evidence type="ECO:0000256" key="1">
    <source>
        <dbReference type="SAM" id="MobiDB-lite"/>
    </source>
</evidence>
<dbReference type="InterPro" id="IPR032710">
    <property type="entry name" value="NTF2-like_dom_sf"/>
</dbReference>
<reference evidence="2 3" key="1">
    <citation type="journal article" date="2020" name="ISME J.">
        <title>Enrichment and physiological characterization of a novel comammox Nitrospira indicates ammonium inhibition of complete nitrification.</title>
        <authorList>
            <person name="Sakoula D."/>
            <person name="Koch H."/>
            <person name="Frank J."/>
            <person name="Jetten M.S.M."/>
            <person name="van Kessel M.A.H.J."/>
            <person name="Lucker S."/>
        </authorList>
    </citation>
    <scope>NUCLEOTIDE SEQUENCE [LARGE SCALE GENOMIC DNA]</scope>
    <source>
        <strain evidence="2">Comreactor17</strain>
    </source>
</reference>
<feature type="region of interest" description="Disordered" evidence="1">
    <location>
        <begin position="49"/>
        <end position="78"/>
    </location>
</feature>
<dbReference type="KEGG" id="nkf:Nkreftii_002356"/>
<gene>
    <name evidence="2" type="ORF">Nkreftii_002356</name>
</gene>
<dbReference type="Proteomes" id="UP000593737">
    <property type="component" value="Chromosome"/>
</dbReference>